<comment type="caution">
    <text evidence="3">The sequence shown here is derived from an EMBL/GenBank/DDBJ whole genome shotgun (WGS) entry which is preliminary data.</text>
</comment>
<dbReference type="PRINTS" id="PR00081">
    <property type="entry name" value="GDHRDH"/>
</dbReference>
<evidence type="ECO:0000256" key="1">
    <source>
        <dbReference type="ARBA" id="ARBA00006484"/>
    </source>
</evidence>
<dbReference type="InterPro" id="IPR036291">
    <property type="entry name" value="NAD(P)-bd_dom_sf"/>
</dbReference>
<dbReference type="AlphaFoldDB" id="A0AAD6Y982"/>
<dbReference type="PANTHER" id="PTHR24321:SF8">
    <property type="entry name" value="ESTRADIOL 17-BETA-DEHYDROGENASE 8-RELATED"/>
    <property type="match status" value="1"/>
</dbReference>
<name>A0AAD6Y982_9AGAR</name>
<dbReference type="InterPro" id="IPR002347">
    <property type="entry name" value="SDR_fam"/>
</dbReference>
<dbReference type="Proteomes" id="UP001219525">
    <property type="component" value="Unassembled WGS sequence"/>
</dbReference>
<evidence type="ECO:0000313" key="4">
    <source>
        <dbReference type="Proteomes" id="UP001219525"/>
    </source>
</evidence>
<reference evidence="3" key="1">
    <citation type="submission" date="2023-03" db="EMBL/GenBank/DDBJ databases">
        <title>Massive genome expansion in bonnet fungi (Mycena s.s.) driven by repeated elements and novel gene families across ecological guilds.</title>
        <authorList>
            <consortium name="Lawrence Berkeley National Laboratory"/>
            <person name="Harder C.B."/>
            <person name="Miyauchi S."/>
            <person name="Viragh M."/>
            <person name="Kuo A."/>
            <person name="Thoen E."/>
            <person name="Andreopoulos B."/>
            <person name="Lu D."/>
            <person name="Skrede I."/>
            <person name="Drula E."/>
            <person name="Henrissat B."/>
            <person name="Morin E."/>
            <person name="Kohler A."/>
            <person name="Barry K."/>
            <person name="LaButti K."/>
            <person name="Morin E."/>
            <person name="Salamov A."/>
            <person name="Lipzen A."/>
            <person name="Mereny Z."/>
            <person name="Hegedus B."/>
            <person name="Baldrian P."/>
            <person name="Stursova M."/>
            <person name="Weitz H."/>
            <person name="Taylor A."/>
            <person name="Grigoriev I.V."/>
            <person name="Nagy L.G."/>
            <person name="Martin F."/>
            <person name="Kauserud H."/>
        </authorList>
    </citation>
    <scope>NUCLEOTIDE SEQUENCE</scope>
    <source>
        <strain evidence="3">9144</strain>
    </source>
</reference>
<dbReference type="SUPFAM" id="SSF51735">
    <property type="entry name" value="NAD(P)-binding Rossmann-fold domains"/>
    <property type="match status" value="1"/>
</dbReference>
<gene>
    <name evidence="3" type="ORF">GGX14DRAFT_551504</name>
</gene>
<dbReference type="EMBL" id="JARJCW010000039">
    <property type="protein sequence ID" value="KAJ7206550.1"/>
    <property type="molecule type" value="Genomic_DNA"/>
</dbReference>
<keyword evidence="4" id="KW-1185">Reference proteome</keyword>
<keyword evidence="2" id="KW-0560">Oxidoreductase</keyword>
<dbReference type="Gene3D" id="3.40.50.720">
    <property type="entry name" value="NAD(P)-binding Rossmann-like Domain"/>
    <property type="match status" value="1"/>
</dbReference>
<dbReference type="GO" id="GO:0016491">
    <property type="term" value="F:oxidoreductase activity"/>
    <property type="evidence" value="ECO:0007669"/>
    <property type="project" value="UniProtKB-KW"/>
</dbReference>
<evidence type="ECO:0000256" key="2">
    <source>
        <dbReference type="ARBA" id="ARBA00023002"/>
    </source>
</evidence>
<evidence type="ECO:0000313" key="3">
    <source>
        <dbReference type="EMBL" id="KAJ7206550.1"/>
    </source>
</evidence>
<organism evidence="3 4">
    <name type="scientific">Mycena pura</name>
    <dbReference type="NCBI Taxonomy" id="153505"/>
    <lineage>
        <taxon>Eukaryota</taxon>
        <taxon>Fungi</taxon>
        <taxon>Dikarya</taxon>
        <taxon>Basidiomycota</taxon>
        <taxon>Agaricomycotina</taxon>
        <taxon>Agaricomycetes</taxon>
        <taxon>Agaricomycetidae</taxon>
        <taxon>Agaricales</taxon>
        <taxon>Marasmiineae</taxon>
        <taxon>Mycenaceae</taxon>
        <taxon>Mycena</taxon>
    </lineage>
</organism>
<dbReference type="PANTHER" id="PTHR24321">
    <property type="entry name" value="DEHYDROGENASES, SHORT CHAIN"/>
    <property type="match status" value="1"/>
</dbReference>
<evidence type="ECO:0008006" key="5">
    <source>
        <dbReference type="Google" id="ProtNLM"/>
    </source>
</evidence>
<dbReference type="Pfam" id="PF00106">
    <property type="entry name" value="adh_short"/>
    <property type="match status" value="1"/>
</dbReference>
<accession>A0AAD6Y982</accession>
<sequence>MATVCRVTLVTGAAQGLGRCISLRFADDGFAVAVNDVPARAEALATLVAEIEAKGRTSSVHVADVAQEVEVRAMVAAVVARHGGLDVVRLVPAEEWDRVMTTNARGTFLCYKYAAMQMIQQGHSGSIMIIGASSICREARLLTVEGMLLQGPYSASKFAIRGLTQAAALEFGPHGIRVNAYAPGAIDTPMREPALYISQ</sequence>
<proteinExistence type="inferred from homology"/>
<comment type="similarity">
    <text evidence="1">Belongs to the short-chain dehydrogenases/reductases (SDR) family.</text>
</comment>
<protein>
    <recommendedName>
        <fullName evidence="5">NAD(P)-binding protein</fullName>
    </recommendedName>
</protein>